<dbReference type="EMBL" id="BDGG01000012">
    <property type="protein sequence ID" value="GAV05216.1"/>
    <property type="molecule type" value="Genomic_DNA"/>
</dbReference>
<evidence type="ECO:0000313" key="2">
    <source>
        <dbReference type="Proteomes" id="UP000186922"/>
    </source>
</evidence>
<proteinExistence type="predicted"/>
<evidence type="ECO:0008006" key="3">
    <source>
        <dbReference type="Google" id="ProtNLM"/>
    </source>
</evidence>
<dbReference type="Proteomes" id="UP000186922">
    <property type="component" value="Unassembled WGS sequence"/>
</dbReference>
<organism evidence="1 2">
    <name type="scientific">Ramazzottius varieornatus</name>
    <name type="common">Water bear</name>
    <name type="synonym">Tardigrade</name>
    <dbReference type="NCBI Taxonomy" id="947166"/>
    <lineage>
        <taxon>Eukaryota</taxon>
        <taxon>Metazoa</taxon>
        <taxon>Ecdysozoa</taxon>
        <taxon>Tardigrada</taxon>
        <taxon>Eutardigrada</taxon>
        <taxon>Parachela</taxon>
        <taxon>Hypsibioidea</taxon>
        <taxon>Ramazzottiidae</taxon>
        <taxon>Ramazzottius</taxon>
    </lineage>
</organism>
<gene>
    <name evidence="1" type="primary">RvY_15383-1</name>
    <name evidence="1" type="synonym">RvY_15383.1</name>
    <name evidence="1" type="ORF">RvY_15383</name>
</gene>
<reference evidence="1 2" key="1">
    <citation type="journal article" date="2016" name="Nat. Commun.">
        <title>Extremotolerant tardigrade genome and improved radiotolerance of human cultured cells by tardigrade-unique protein.</title>
        <authorList>
            <person name="Hashimoto T."/>
            <person name="Horikawa D.D."/>
            <person name="Saito Y."/>
            <person name="Kuwahara H."/>
            <person name="Kozuka-Hata H."/>
            <person name="Shin-I T."/>
            <person name="Minakuchi Y."/>
            <person name="Ohishi K."/>
            <person name="Motoyama A."/>
            <person name="Aizu T."/>
            <person name="Enomoto A."/>
            <person name="Kondo K."/>
            <person name="Tanaka S."/>
            <person name="Hara Y."/>
            <person name="Koshikawa S."/>
            <person name="Sagara H."/>
            <person name="Miura T."/>
            <person name="Yokobori S."/>
            <person name="Miyagawa K."/>
            <person name="Suzuki Y."/>
            <person name="Kubo T."/>
            <person name="Oyama M."/>
            <person name="Kohara Y."/>
            <person name="Fujiyama A."/>
            <person name="Arakawa K."/>
            <person name="Katayama T."/>
            <person name="Toyoda A."/>
            <person name="Kunieda T."/>
        </authorList>
    </citation>
    <scope>NUCLEOTIDE SEQUENCE [LARGE SCALE GENOMIC DNA]</scope>
    <source>
        <strain evidence="1 2">YOKOZUNA-1</strain>
    </source>
</reference>
<protein>
    <recommendedName>
        <fullName evidence="3">Reverse transcriptase domain-containing protein</fullName>
    </recommendedName>
</protein>
<sequence>MSFRCCGPFLYGASLTALTKKDGSIRSIAVGGTLRRPASMDAWIYGDQVLPSARGVQQGDPLGPLFFCLVTKELSKPMESELNYWYLDYATIGEDVDRVLEDFQQTSCTQRRKNNEYHYTNMTDPV</sequence>
<comment type="caution">
    <text evidence="1">The sequence shown here is derived from an EMBL/GenBank/DDBJ whole genome shotgun (WGS) entry which is preliminary data.</text>
</comment>
<keyword evidence="2" id="KW-1185">Reference proteome</keyword>
<name>A0A1D1VWB8_RAMVA</name>
<dbReference type="OrthoDB" id="7433202at2759"/>
<dbReference type="AlphaFoldDB" id="A0A1D1VWB8"/>
<accession>A0A1D1VWB8</accession>
<evidence type="ECO:0000313" key="1">
    <source>
        <dbReference type="EMBL" id="GAV05216.1"/>
    </source>
</evidence>